<dbReference type="Proteomes" id="UP000295565">
    <property type="component" value="Unassembled WGS sequence"/>
</dbReference>
<feature type="compositionally biased region" description="Basic residues" evidence="1">
    <location>
        <begin position="25"/>
        <end position="42"/>
    </location>
</feature>
<name>A0A4R1JL80_9GAMM</name>
<sequence>MIWKNQSDNDEAFFYLEHNRDERKRAAKRRHRLTHSRRRLRR</sequence>
<evidence type="ECO:0000313" key="2">
    <source>
        <dbReference type="EMBL" id="TCK51804.1"/>
    </source>
</evidence>
<feature type="region of interest" description="Disordered" evidence="1">
    <location>
        <begin position="23"/>
        <end position="42"/>
    </location>
</feature>
<evidence type="ECO:0000313" key="3">
    <source>
        <dbReference type="Proteomes" id="UP000295565"/>
    </source>
</evidence>
<keyword evidence="3" id="KW-1185">Reference proteome</keyword>
<comment type="caution">
    <text evidence="2">The sequence shown here is derived from an EMBL/GenBank/DDBJ whole genome shotgun (WGS) entry which is preliminary data.</text>
</comment>
<dbReference type="AlphaFoldDB" id="A0A4R1JL80"/>
<accession>A0A4R1JL80</accession>
<organism evidence="2 3">
    <name type="scientific">Celerinatantimonas diazotrophica</name>
    <dbReference type="NCBI Taxonomy" id="412034"/>
    <lineage>
        <taxon>Bacteria</taxon>
        <taxon>Pseudomonadati</taxon>
        <taxon>Pseudomonadota</taxon>
        <taxon>Gammaproteobacteria</taxon>
        <taxon>Celerinatantimonadaceae</taxon>
        <taxon>Celerinatantimonas</taxon>
    </lineage>
</organism>
<gene>
    <name evidence="2" type="ORF">EV690_1885</name>
</gene>
<dbReference type="EMBL" id="SMGD01000013">
    <property type="protein sequence ID" value="TCK51804.1"/>
    <property type="molecule type" value="Genomic_DNA"/>
</dbReference>
<reference evidence="2 3" key="1">
    <citation type="submission" date="2019-03" db="EMBL/GenBank/DDBJ databases">
        <title>Genomic Encyclopedia of Type Strains, Phase IV (KMG-IV): sequencing the most valuable type-strain genomes for metagenomic binning, comparative biology and taxonomic classification.</title>
        <authorList>
            <person name="Goeker M."/>
        </authorList>
    </citation>
    <scope>NUCLEOTIDE SEQUENCE [LARGE SCALE GENOMIC DNA]</scope>
    <source>
        <strain evidence="2 3">DSM 18577</strain>
    </source>
</reference>
<proteinExistence type="predicted"/>
<protein>
    <submittedName>
        <fullName evidence="2">Uncharacterized protein</fullName>
    </submittedName>
</protein>
<dbReference type="RefSeq" id="WP_263433855.1">
    <property type="nucleotide sequence ID" value="NZ_OU594967.1"/>
</dbReference>
<evidence type="ECO:0000256" key="1">
    <source>
        <dbReference type="SAM" id="MobiDB-lite"/>
    </source>
</evidence>